<reference evidence="5" key="1">
    <citation type="journal article" date="2019" name="Genome Biol. Evol.">
        <title>Tracing the Evolution of the Plastome and Mitogenome in the Chloropicophyceae Uncovered Convergent tRNA Gene Losses and a Variant Plastid Genetic Code.</title>
        <authorList>
            <person name="Turmel M."/>
            <person name="Dos Santos A.L."/>
            <person name="Otis C."/>
            <person name="Sergerie R."/>
            <person name="Lemieux C."/>
        </authorList>
    </citation>
    <scope>NUCLEOTIDE SEQUENCE</scope>
</reference>
<keyword evidence="2 4" id="KW-0689">Ribosomal protein</keyword>
<keyword evidence="3 4" id="KW-0687">Ribonucleoprotein</keyword>
<organism evidence="5">
    <name type="scientific">Chloropicon sp. RCC4434</name>
    <dbReference type="NCBI Taxonomy" id="2565277"/>
    <lineage>
        <taxon>Eukaryota</taxon>
        <taxon>Viridiplantae</taxon>
        <taxon>Chlorophyta</taxon>
        <taxon>Chloropicophyceae</taxon>
        <taxon>Chloropicales</taxon>
        <taxon>Chloropicaceae</taxon>
        <taxon>Chloropicon</taxon>
    </lineage>
</organism>
<name>A0A4D6C731_9CHLO</name>
<dbReference type="CDD" id="cd00337">
    <property type="entry name" value="Ribosomal_uL14"/>
    <property type="match status" value="1"/>
</dbReference>
<dbReference type="Gene3D" id="2.40.150.20">
    <property type="entry name" value="Ribosomal protein L14"/>
    <property type="match status" value="1"/>
</dbReference>
<accession>A0A4D6C731</accession>
<dbReference type="GO" id="GO:0005762">
    <property type="term" value="C:mitochondrial large ribosomal subunit"/>
    <property type="evidence" value="ECO:0007669"/>
    <property type="project" value="TreeGrafter"/>
</dbReference>
<dbReference type="HAMAP" id="MF_01367">
    <property type="entry name" value="Ribosomal_uL14"/>
    <property type="match status" value="1"/>
</dbReference>
<keyword evidence="5" id="KW-0496">Mitochondrion</keyword>
<evidence type="ECO:0000256" key="4">
    <source>
        <dbReference type="RuleBase" id="RU003949"/>
    </source>
</evidence>
<dbReference type="EMBL" id="MK086009">
    <property type="protein sequence ID" value="QBX98849.1"/>
    <property type="molecule type" value="Genomic_DNA"/>
</dbReference>
<sequence length="120" mass="13418">MTQVGGFFWAADNSGARHLKCIQRPSGLFDVGDLLRMSVKKVARKRKYKLEKGSVVKAVVSELKLKQNRPSGTGFKSDFNTVIVLNSKGEPLGSRLVCLGPHELRRKGWPKLFGMIRKSF</sequence>
<dbReference type="InterPro" id="IPR000218">
    <property type="entry name" value="Ribosomal_uL14"/>
</dbReference>
<comment type="similarity">
    <text evidence="1 4">Belongs to the universal ribosomal protein uL14 family.</text>
</comment>
<dbReference type="Pfam" id="PF00238">
    <property type="entry name" value="Ribosomal_L14"/>
    <property type="match status" value="1"/>
</dbReference>
<dbReference type="GO" id="GO:0006412">
    <property type="term" value="P:translation"/>
    <property type="evidence" value="ECO:0007669"/>
    <property type="project" value="InterPro"/>
</dbReference>
<dbReference type="InterPro" id="IPR036853">
    <property type="entry name" value="Ribosomal_uL14_sf"/>
</dbReference>
<dbReference type="GO" id="GO:0003735">
    <property type="term" value="F:structural constituent of ribosome"/>
    <property type="evidence" value="ECO:0007669"/>
    <property type="project" value="InterPro"/>
</dbReference>
<evidence type="ECO:0000256" key="2">
    <source>
        <dbReference type="ARBA" id="ARBA00022980"/>
    </source>
</evidence>
<dbReference type="SMART" id="SM01374">
    <property type="entry name" value="Ribosomal_L14"/>
    <property type="match status" value="1"/>
</dbReference>
<dbReference type="AlphaFoldDB" id="A0A4D6C731"/>
<evidence type="ECO:0000256" key="3">
    <source>
        <dbReference type="ARBA" id="ARBA00023274"/>
    </source>
</evidence>
<gene>
    <name evidence="5" type="primary">rpl14</name>
</gene>
<dbReference type="GO" id="GO:0070180">
    <property type="term" value="F:large ribosomal subunit rRNA binding"/>
    <property type="evidence" value="ECO:0007669"/>
    <property type="project" value="TreeGrafter"/>
</dbReference>
<dbReference type="SUPFAM" id="SSF50193">
    <property type="entry name" value="Ribosomal protein L14"/>
    <property type="match status" value="1"/>
</dbReference>
<dbReference type="PANTHER" id="PTHR11761">
    <property type="entry name" value="50S/60S RIBOSOMAL PROTEIN L14/L23"/>
    <property type="match status" value="1"/>
</dbReference>
<evidence type="ECO:0000313" key="5">
    <source>
        <dbReference type="EMBL" id="QBX98849.1"/>
    </source>
</evidence>
<dbReference type="PANTHER" id="PTHR11761:SF3">
    <property type="entry name" value="LARGE RIBOSOMAL SUBUNIT PROTEIN UL14M"/>
    <property type="match status" value="1"/>
</dbReference>
<proteinExistence type="inferred from homology"/>
<evidence type="ECO:0000256" key="1">
    <source>
        <dbReference type="ARBA" id="ARBA00010745"/>
    </source>
</evidence>
<geneLocation type="mitochondrion" evidence="5"/>
<protein>
    <submittedName>
        <fullName evidence="5">Ribosomal protein L14</fullName>
    </submittedName>
</protein>